<dbReference type="Pfam" id="PF02353">
    <property type="entry name" value="CMAS"/>
    <property type="match status" value="1"/>
</dbReference>
<organism evidence="6 7">
    <name type="scientific">Mollisia scopiformis</name>
    <name type="common">Conifer needle endophyte fungus</name>
    <name type="synonym">Phialocephala scopiformis</name>
    <dbReference type="NCBI Taxonomy" id="149040"/>
    <lineage>
        <taxon>Eukaryota</taxon>
        <taxon>Fungi</taxon>
        <taxon>Dikarya</taxon>
        <taxon>Ascomycota</taxon>
        <taxon>Pezizomycotina</taxon>
        <taxon>Leotiomycetes</taxon>
        <taxon>Helotiales</taxon>
        <taxon>Mollisiaceae</taxon>
        <taxon>Mollisia</taxon>
    </lineage>
</organism>
<dbReference type="PANTHER" id="PTHR43667">
    <property type="entry name" value="CYCLOPROPANE-FATTY-ACYL-PHOSPHOLIPID SYNTHASE"/>
    <property type="match status" value="1"/>
</dbReference>
<gene>
    <name evidence="6" type="ORF">LY89DRAFT_657350</name>
</gene>
<dbReference type="AlphaFoldDB" id="A0A132BBM0"/>
<keyword evidence="2" id="KW-0489">Methyltransferase</keyword>
<dbReference type="InterPro" id="IPR029063">
    <property type="entry name" value="SAM-dependent_MTases_sf"/>
</dbReference>
<dbReference type="Gene3D" id="3.40.50.150">
    <property type="entry name" value="Vaccinia Virus protein VP39"/>
    <property type="match status" value="1"/>
</dbReference>
<evidence type="ECO:0000256" key="1">
    <source>
        <dbReference type="ARBA" id="ARBA00010815"/>
    </source>
</evidence>
<dbReference type="RefSeq" id="XP_018064175.1">
    <property type="nucleotide sequence ID" value="XM_018212427.1"/>
</dbReference>
<dbReference type="OrthoDB" id="8300214at2759"/>
<keyword evidence="3" id="KW-0808">Transferase</keyword>
<dbReference type="SUPFAM" id="SSF53335">
    <property type="entry name" value="S-adenosyl-L-methionine-dependent methyltransferases"/>
    <property type="match status" value="1"/>
</dbReference>
<dbReference type="InterPro" id="IPR003333">
    <property type="entry name" value="CMAS"/>
</dbReference>
<dbReference type="GeneID" id="28822153"/>
<protein>
    <submittedName>
        <fullName evidence="6">Cyclopropane-fatty-acyl-phospholipid synthase</fullName>
    </submittedName>
</protein>
<keyword evidence="7" id="KW-1185">Reference proteome</keyword>
<dbReference type="Proteomes" id="UP000070700">
    <property type="component" value="Unassembled WGS sequence"/>
</dbReference>
<evidence type="ECO:0000313" key="7">
    <source>
        <dbReference type="Proteomes" id="UP000070700"/>
    </source>
</evidence>
<evidence type="ECO:0000256" key="5">
    <source>
        <dbReference type="ARBA" id="ARBA00023098"/>
    </source>
</evidence>
<reference evidence="6 7" key="1">
    <citation type="submission" date="2015-10" db="EMBL/GenBank/DDBJ databases">
        <title>Full genome of DAOMC 229536 Phialocephala scopiformis, a fungal endophyte of spruce producing the potent anti-insectan compound rugulosin.</title>
        <authorList>
            <consortium name="DOE Joint Genome Institute"/>
            <person name="Walker A.K."/>
            <person name="Frasz S.L."/>
            <person name="Seifert K.A."/>
            <person name="Miller J.D."/>
            <person name="Mondo S.J."/>
            <person name="Labutti K."/>
            <person name="Lipzen A."/>
            <person name="Dockter R."/>
            <person name="Kennedy M."/>
            <person name="Grigoriev I.V."/>
            <person name="Spatafora J.W."/>
        </authorList>
    </citation>
    <scope>NUCLEOTIDE SEQUENCE [LARGE SCALE GENOMIC DNA]</scope>
    <source>
        <strain evidence="6 7">CBS 120377</strain>
    </source>
</reference>
<comment type="similarity">
    <text evidence="1">Belongs to the CFA/CMAS family.</text>
</comment>
<dbReference type="InterPro" id="IPR050723">
    <property type="entry name" value="CFA/CMAS"/>
</dbReference>
<proteinExistence type="inferred from homology"/>
<dbReference type="GO" id="GO:0032259">
    <property type="term" value="P:methylation"/>
    <property type="evidence" value="ECO:0007669"/>
    <property type="project" value="UniProtKB-KW"/>
</dbReference>
<dbReference type="GO" id="GO:0008168">
    <property type="term" value="F:methyltransferase activity"/>
    <property type="evidence" value="ECO:0007669"/>
    <property type="project" value="UniProtKB-KW"/>
</dbReference>
<dbReference type="CDD" id="cd02440">
    <property type="entry name" value="AdoMet_MTases"/>
    <property type="match status" value="1"/>
</dbReference>
<name>A0A132BBM0_MOLSC</name>
<dbReference type="InParanoid" id="A0A132BBM0"/>
<evidence type="ECO:0000256" key="3">
    <source>
        <dbReference type="ARBA" id="ARBA00022679"/>
    </source>
</evidence>
<keyword evidence="4" id="KW-0949">S-adenosyl-L-methionine</keyword>
<dbReference type="KEGG" id="psco:LY89DRAFT_657350"/>
<dbReference type="GO" id="GO:0008610">
    <property type="term" value="P:lipid biosynthetic process"/>
    <property type="evidence" value="ECO:0007669"/>
    <property type="project" value="InterPro"/>
</dbReference>
<evidence type="ECO:0000313" key="6">
    <source>
        <dbReference type="EMBL" id="KUJ09820.1"/>
    </source>
</evidence>
<evidence type="ECO:0000256" key="4">
    <source>
        <dbReference type="ARBA" id="ARBA00022691"/>
    </source>
</evidence>
<dbReference type="PIRSF" id="PIRSF003085">
    <property type="entry name" value="CMAS"/>
    <property type="match status" value="1"/>
</dbReference>
<evidence type="ECO:0000256" key="2">
    <source>
        <dbReference type="ARBA" id="ARBA00022603"/>
    </source>
</evidence>
<dbReference type="STRING" id="149040.A0A132BBM0"/>
<dbReference type="PANTHER" id="PTHR43667:SF2">
    <property type="entry name" value="FATTY ACID C-METHYL TRANSFERASE"/>
    <property type="match status" value="1"/>
</dbReference>
<dbReference type="EMBL" id="KQ947431">
    <property type="protein sequence ID" value="KUJ09820.1"/>
    <property type="molecule type" value="Genomic_DNA"/>
</dbReference>
<accession>A0A132BBM0</accession>
<sequence length="465" mass="51996">MAAEAITALGSLKETFVSWTWPPAVNLARSLVLGIFSGIESGSLLIIDEARCVKHAFGQSSFEKDGNKVDAKSVYTIPHVQIVVKRDSFWLRLLLFADIGFAEGFMLGDFECNDLTSFFRLFIINKENLNNGMTALSTLSSMVSRLGRSSNTLANSLLNTAAHYDISNEMFAAFLSKDMTYSCPIWQPASLDGTGDGVESLEDAQRTKLLRFIEGAKLKATDHVLEIGTGWGSFAVEAVKRTGCRVTSITLSRKQKELAEKRIKLDGLDHRIEIKFMDYRELSAPTKPFDKIVSIEMIEAVGEAHLAQYFACIQRLLKRNGGIAMFQCITMPEAQHTADAKKREFIGQYIFPGGYLPSTTQLLNHISTQSKGTLTLERVENIGGHYTKTLRLWRESFLLNFDDKIKPALLNGHPAMSEEAIEVFSRKWEYYFTYCEAGFFTKTLNDVIITVSRPGALELTEEIPL</sequence>
<keyword evidence="5" id="KW-0443">Lipid metabolism</keyword>